<name>A0A8K0RU68_9HYPO</name>
<dbReference type="InterPro" id="IPR010349">
    <property type="entry name" value="Asparaginase_II"/>
</dbReference>
<accession>A0A8K0RU68</accession>
<dbReference type="EMBL" id="JAGPXF010000006">
    <property type="protein sequence ID" value="KAH7239469.1"/>
    <property type="molecule type" value="Genomic_DNA"/>
</dbReference>
<evidence type="ECO:0000313" key="2">
    <source>
        <dbReference type="Proteomes" id="UP000813427"/>
    </source>
</evidence>
<dbReference type="Pfam" id="PF06089">
    <property type="entry name" value="Asparaginase_II"/>
    <property type="match status" value="1"/>
</dbReference>
<reference evidence="1" key="1">
    <citation type="journal article" date="2021" name="Nat. Commun.">
        <title>Genetic determinants of endophytism in the Arabidopsis root mycobiome.</title>
        <authorList>
            <person name="Mesny F."/>
            <person name="Miyauchi S."/>
            <person name="Thiergart T."/>
            <person name="Pickel B."/>
            <person name="Atanasova L."/>
            <person name="Karlsson M."/>
            <person name="Huettel B."/>
            <person name="Barry K.W."/>
            <person name="Haridas S."/>
            <person name="Chen C."/>
            <person name="Bauer D."/>
            <person name="Andreopoulos W."/>
            <person name="Pangilinan J."/>
            <person name="LaButti K."/>
            <person name="Riley R."/>
            <person name="Lipzen A."/>
            <person name="Clum A."/>
            <person name="Drula E."/>
            <person name="Henrissat B."/>
            <person name="Kohler A."/>
            <person name="Grigoriev I.V."/>
            <person name="Martin F.M."/>
            <person name="Hacquard S."/>
        </authorList>
    </citation>
    <scope>NUCLEOTIDE SEQUENCE</scope>
    <source>
        <strain evidence="1">MPI-SDFR-AT-0068</strain>
    </source>
</reference>
<keyword evidence="2" id="KW-1185">Reference proteome</keyword>
<organism evidence="1 2">
    <name type="scientific">Fusarium tricinctum</name>
    <dbReference type="NCBI Taxonomy" id="61284"/>
    <lineage>
        <taxon>Eukaryota</taxon>
        <taxon>Fungi</taxon>
        <taxon>Dikarya</taxon>
        <taxon>Ascomycota</taxon>
        <taxon>Pezizomycotina</taxon>
        <taxon>Sordariomycetes</taxon>
        <taxon>Hypocreomycetidae</taxon>
        <taxon>Hypocreales</taxon>
        <taxon>Nectriaceae</taxon>
        <taxon>Fusarium</taxon>
        <taxon>Fusarium tricinctum species complex</taxon>
    </lineage>
</organism>
<dbReference type="OrthoDB" id="2588474at2759"/>
<evidence type="ECO:0000313" key="1">
    <source>
        <dbReference type="EMBL" id="KAH7239469.1"/>
    </source>
</evidence>
<sequence length="360" mass="39026">MTLSKTVQRNRVASYRSGIIENVHYVHGAVTDSQGTILFSIGDPSRVTLARSAAKPAQAIAIIETGGFHDAAFDQVDLALICASHNGEDRHVERARAMLAKVGAEESQFRCGGHPSISPAVNKIWAKRGLDYAGGIYNNCSGKHAGMMAGALALGADIKDYHLPNHPMQVCVKRVIEDLCPDPAQIRWGLDGCNLPAPAFPISNLAHIYANFAAAVDAPEQSSCGRTRNLAKVFHAMTQHPEFVAGSGRFCTDLMKTYKGQLMGKLGADGCYAIGIRESDDTRRLGVHGAMGISLKVDDGNYEVLYAVVMEVLDELGIGTLELRNALQEWHHPQRQNTAGVVVGSVQFDIDLRDERRDNH</sequence>
<dbReference type="AlphaFoldDB" id="A0A8K0RU68"/>
<comment type="caution">
    <text evidence="1">The sequence shown here is derived from an EMBL/GenBank/DDBJ whole genome shotgun (WGS) entry which is preliminary data.</text>
</comment>
<gene>
    <name evidence="1" type="ORF">BKA59DRAFT_532345</name>
</gene>
<proteinExistence type="predicted"/>
<protein>
    <submittedName>
        <fullName evidence="1">L-asparaginase II</fullName>
    </submittedName>
</protein>
<dbReference type="Proteomes" id="UP000813427">
    <property type="component" value="Unassembled WGS sequence"/>
</dbReference>
<dbReference type="PANTHER" id="PTHR42110:SF1">
    <property type="entry name" value="L-ASPARAGINASE, PUTATIVE (AFU_ORTHOLOGUE AFUA_3G11890)-RELATED"/>
    <property type="match status" value="1"/>
</dbReference>
<dbReference type="PANTHER" id="PTHR42110">
    <property type="entry name" value="L-ASPARAGINASE, PUTATIVE (AFU_ORTHOLOGUE AFUA_3G11890)-RELATED"/>
    <property type="match status" value="1"/>
</dbReference>